<feature type="compositionally biased region" description="Basic and acidic residues" evidence="1">
    <location>
        <begin position="186"/>
        <end position="203"/>
    </location>
</feature>
<feature type="region of interest" description="Disordered" evidence="1">
    <location>
        <begin position="44"/>
        <end position="70"/>
    </location>
</feature>
<feature type="compositionally biased region" description="Basic and acidic residues" evidence="1">
    <location>
        <begin position="449"/>
        <end position="465"/>
    </location>
</feature>
<dbReference type="GO" id="GO:0032259">
    <property type="term" value="P:methylation"/>
    <property type="evidence" value="ECO:0007669"/>
    <property type="project" value="UniProtKB-KW"/>
</dbReference>
<evidence type="ECO:0000313" key="3">
    <source>
        <dbReference type="Proteomes" id="UP000028821"/>
    </source>
</evidence>
<sequence length="811" mass="89410">HLALLRRCFRSPAGLSFVVQRSFLSAFLGPLWVPWSSGKAKHPQGNLASFSSHPSSRLRHPPSSDGSRRLRVFTSPSLSLSPLSSPRSSSPYSFLTASPSSLSPLSASSRASISSFSGSPLPPPQALSRASAVASLESPSASPPSLRASAPCAEAANGAGLRAAGGGGPEAELGGQSKTCAQSGRNLRERERRELEARGDARVAGESNLSGREAECQERGDEESANVGVDALGELHAEATAASSASFAQEPILDQLRLATEELVWGRESGEKTNSDKARAEACRRRSLRGKDAERSPRLEIEEASRMWRGRSDEQPTRAESEEESAPAREVARGRGTRLSKKTRGEGEREDANPREVSETSSGPWWSDKLQCRLLSTISRLQKPRAILEIGTFTGLSTLSLIEGLSVNARPSHPSPAEWWKSPRSEQQSGNEEKEEEEETQETPARRPGAKDHLLPQSEKGHNLEGRPPVLVTIERDRRALDVARSHFASSPYAAYIRVIEGEAREALALLQRKVKPRSVEGGGGPRLVESKRERKTVDEEQDEASEKERQARGERGERTNGKGEDERVRGEGDRQASLSSLHLPETHPDARQADDTKAEHGQASFASESDLRNLLIPPEGFDLIFLDASKRQYGEFLRKFILHPSQPLLAPGGLLLIDNILFKANRKRSASSGALVAREKELDFGDATAETRKEGDSGDEAETPTHDQRNADGRTEQGNGRNEELSDPEHINEIRHTEQLEERVIEENKTPELEENGKRREREKKKEKRERRLEEIEREMKLVREMLRSDERVAQLVLPIRDGLSVVAWR</sequence>
<evidence type="ECO:0000313" key="2">
    <source>
        <dbReference type="EMBL" id="KFH16116.1"/>
    </source>
</evidence>
<dbReference type="Proteomes" id="UP000028821">
    <property type="component" value="Unassembled WGS sequence"/>
</dbReference>
<dbReference type="VEuPathDB" id="ToxoDB:TGMAS_247280B"/>
<keyword evidence="2" id="KW-0489">Methyltransferase</keyword>
<feature type="compositionally biased region" description="Basic and acidic residues" evidence="1">
    <location>
        <begin position="585"/>
        <end position="601"/>
    </location>
</feature>
<gene>
    <name evidence="2" type="ORF">TGMAS_247280B</name>
</gene>
<keyword evidence="2" id="KW-0808">Transferase</keyword>
<reference evidence="2 3" key="1">
    <citation type="submission" date="2014-04" db="EMBL/GenBank/DDBJ databases">
        <authorList>
            <person name="Sibley D."/>
            <person name="Venepally P."/>
            <person name="Karamycheva S."/>
            <person name="Hadjithomas M."/>
            <person name="Khan A."/>
            <person name="Brunk B."/>
            <person name="Roos D."/>
            <person name="Caler E."/>
            <person name="Lorenzi H."/>
        </authorList>
    </citation>
    <scope>NUCLEOTIDE SEQUENCE [LARGE SCALE GENOMIC DNA]</scope>
    <source>
        <strain evidence="2 3">MAS</strain>
    </source>
</reference>
<feature type="compositionally biased region" description="Basic and acidic residues" evidence="1">
    <location>
        <begin position="687"/>
        <end position="697"/>
    </location>
</feature>
<organism evidence="2 3">
    <name type="scientific">Toxoplasma gondii MAS</name>
    <dbReference type="NCBI Taxonomy" id="943118"/>
    <lineage>
        <taxon>Eukaryota</taxon>
        <taxon>Sar</taxon>
        <taxon>Alveolata</taxon>
        <taxon>Apicomplexa</taxon>
        <taxon>Conoidasida</taxon>
        <taxon>Coccidia</taxon>
        <taxon>Eucoccidiorida</taxon>
        <taxon>Eimeriorina</taxon>
        <taxon>Sarcocystidae</taxon>
        <taxon>Toxoplasma</taxon>
    </lineage>
</organism>
<feature type="compositionally biased region" description="Low complexity" evidence="1">
    <location>
        <begin position="130"/>
        <end position="149"/>
    </location>
</feature>
<feature type="region of interest" description="Disordered" evidence="1">
    <location>
        <begin position="161"/>
        <end position="231"/>
    </location>
</feature>
<name>A0A086QU34_TOXGO</name>
<feature type="compositionally biased region" description="Basic and acidic residues" evidence="1">
    <location>
        <begin position="704"/>
        <end position="761"/>
    </location>
</feature>
<dbReference type="InterPro" id="IPR050362">
    <property type="entry name" value="Cation-dep_OMT"/>
</dbReference>
<feature type="region of interest" description="Disordered" evidence="1">
    <location>
        <begin position="112"/>
        <end position="149"/>
    </location>
</feature>
<feature type="compositionally biased region" description="Basic and acidic residues" evidence="1">
    <location>
        <begin position="529"/>
        <end position="575"/>
    </location>
</feature>
<accession>A0A086QU34</accession>
<feature type="compositionally biased region" description="Basic and acidic residues" evidence="1">
    <location>
        <begin position="343"/>
        <end position="358"/>
    </location>
</feature>
<dbReference type="Gene3D" id="3.40.50.150">
    <property type="entry name" value="Vaccinia Virus protein VP39"/>
    <property type="match status" value="1"/>
</dbReference>
<dbReference type="PANTHER" id="PTHR10509">
    <property type="entry name" value="O-METHYLTRANSFERASE-RELATED"/>
    <property type="match status" value="1"/>
</dbReference>
<feature type="region of interest" description="Disordered" evidence="1">
    <location>
        <begin position="409"/>
        <end position="471"/>
    </location>
</feature>
<protein>
    <submittedName>
        <fullName evidence="2">O-methyltransferase</fullName>
    </submittedName>
</protein>
<proteinExistence type="predicted"/>
<feature type="non-terminal residue" evidence="2">
    <location>
        <position position="1"/>
    </location>
</feature>
<dbReference type="InterPro" id="IPR029063">
    <property type="entry name" value="SAM-dependent_MTases_sf"/>
</dbReference>
<dbReference type="GO" id="GO:0008757">
    <property type="term" value="F:S-adenosylmethionine-dependent methyltransferase activity"/>
    <property type="evidence" value="ECO:0007669"/>
    <property type="project" value="TreeGrafter"/>
</dbReference>
<feature type="region of interest" description="Disordered" evidence="1">
    <location>
        <begin position="687"/>
        <end position="773"/>
    </location>
</feature>
<comment type="caution">
    <text evidence="2">The sequence shown here is derived from an EMBL/GenBank/DDBJ whole genome shotgun (WGS) entry which is preliminary data.</text>
</comment>
<feature type="compositionally biased region" description="Basic and acidic residues" evidence="1">
    <location>
        <begin position="265"/>
        <end position="333"/>
    </location>
</feature>
<feature type="region of interest" description="Disordered" evidence="1">
    <location>
        <begin position="518"/>
        <end position="606"/>
    </location>
</feature>
<feature type="region of interest" description="Disordered" evidence="1">
    <location>
        <begin position="265"/>
        <end position="365"/>
    </location>
</feature>
<dbReference type="EMBL" id="AEXC02000683">
    <property type="protein sequence ID" value="KFH16116.1"/>
    <property type="molecule type" value="Genomic_DNA"/>
</dbReference>
<dbReference type="SUPFAM" id="SSF53335">
    <property type="entry name" value="S-adenosyl-L-methionine-dependent methyltransferases"/>
    <property type="match status" value="2"/>
</dbReference>
<dbReference type="PANTHER" id="PTHR10509:SF14">
    <property type="entry name" value="CAFFEOYL-COA O-METHYLTRANSFERASE 3-RELATED"/>
    <property type="match status" value="1"/>
</dbReference>
<dbReference type="AlphaFoldDB" id="A0A086QU34"/>
<evidence type="ECO:0000256" key="1">
    <source>
        <dbReference type="SAM" id="MobiDB-lite"/>
    </source>
</evidence>